<name>A0A918ULE3_9CAUL</name>
<sequence>MNRIETARLILMPMTADDFEPLCTLWRNEDFVRDITRRPLTPEEVWMRLLRDIGHWQVFGYGNWSIRLKDGGNWIGSVGIFNYMRDIEPVFDAPEMGWGLDPAHHGHGYAREAVNAVLDLADGDLSLERTLCMISHDNEPSRKLARKAGFRYRHDVTYHGEIASVFERLRPA</sequence>
<dbReference type="Pfam" id="PF13302">
    <property type="entry name" value="Acetyltransf_3"/>
    <property type="match status" value="1"/>
</dbReference>
<reference evidence="2" key="1">
    <citation type="journal article" date="2014" name="Int. J. Syst. Evol. Microbiol.">
        <title>Complete genome sequence of Corynebacterium casei LMG S-19264T (=DSM 44701T), isolated from a smear-ripened cheese.</title>
        <authorList>
            <consortium name="US DOE Joint Genome Institute (JGI-PGF)"/>
            <person name="Walter F."/>
            <person name="Albersmeier A."/>
            <person name="Kalinowski J."/>
            <person name="Ruckert C."/>
        </authorList>
    </citation>
    <scope>NUCLEOTIDE SEQUENCE</scope>
    <source>
        <strain evidence="2">KCTC 32296</strain>
    </source>
</reference>
<dbReference type="SUPFAM" id="SSF55729">
    <property type="entry name" value="Acyl-CoA N-acyltransferases (Nat)"/>
    <property type="match status" value="1"/>
</dbReference>
<dbReference type="Proteomes" id="UP000662572">
    <property type="component" value="Unassembled WGS sequence"/>
</dbReference>
<dbReference type="RefSeq" id="WP_229807500.1">
    <property type="nucleotide sequence ID" value="NZ_BMZB01000001.1"/>
</dbReference>
<dbReference type="EMBL" id="BMZB01000001">
    <property type="protein sequence ID" value="GGZ20231.1"/>
    <property type="molecule type" value="Genomic_DNA"/>
</dbReference>
<dbReference type="Gene3D" id="3.40.630.30">
    <property type="match status" value="1"/>
</dbReference>
<organism evidence="2 3">
    <name type="scientific">Asticcacaulis endophyticus</name>
    <dbReference type="NCBI Taxonomy" id="1395890"/>
    <lineage>
        <taxon>Bacteria</taxon>
        <taxon>Pseudomonadati</taxon>
        <taxon>Pseudomonadota</taxon>
        <taxon>Alphaproteobacteria</taxon>
        <taxon>Caulobacterales</taxon>
        <taxon>Caulobacteraceae</taxon>
        <taxon>Asticcacaulis</taxon>
    </lineage>
</organism>
<proteinExistence type="predicted"/>
<dbReference type="PANTHER" id="PTHR43792:SF16">
    <property type="entry name" value="N-ACETYLTRANSFERASE DOMAIN-CONTAINING PROTEIN"/>
    <property type="match status" value="1"/>
</dbReference>
<feature type="domain" description="N-acetyltransferase" evidence="1">
    <location>
        <begin position="9"/>
        <end position="171"/>
    </location>
</feature>
<gene>
    <name evidence="2" type="ORF">GCM10011273_00990</name>
</gene>
<evidence type="ECO:0000259" key="1">
    <source>
        <dbReference type="PROSITE" id="PS51186"/>
    </source>
</evidence>
<dbReference type="InterPro" id="IPR051531">
    <property type="entry name" value="N-acetyltransferase"/>
</dbReference>
<evidence type="ECO:0000313" key="3">
    <source>
        <dbReference type="Proteomes" id="UP000662572"/>
    </source>
</evidence>
<dbReference type="AlphaFoldDB" id="A0A918ULE3"/>
<dbReference type="GO" id="GO:0016747">
    <property type="term" value="F:acyltransferase activity, transferring groups other than amino-acyl groups"/>
    <property type="evidence" value="ECO:0007669"/>
    <property type="project" value="InterPro"/>
</dbReference>
<dbReference type="PANTHER" id="PTHR43792">
    <property type="entry name" value="GNAT FAMILY, PUTATIVE (AFU_ORTHOLOGUE AFUA_3G00765)-RELATED-RELATED"/>
    <property type="match status" value="1"/>
</dbReference>
<comment type="caution">
    <text evidence="2">The sequence shown here is derived from an EMBL/GenBank/DDBJ whole genome shotgun (WGS) entry which is preliminary data.</text>
</comment>
<protein>
    <submittedName>
        <fullName evidence="2">N-acetyltransferase</fullName>
    </submittedName>
</protein>
<accession>A0A918ULE3</accession>
<reference evidence="2" key="2">
    <citation type="submission" date="2020-09" db="EMBL/GenBank/DDBJ databases">
        <authorList>
            <person name="Sun Q."/>
            <person name="Kim S."/>
        </authorList>
    </citation>
    <scope>NUCLEOTIDE SEQUENCE</scope>
    <source>
        <strain evidence="2">KCTC 32296</strain>
    </source>
</reference>
<evidence type="ECO:0000313" key="2">
    <source>
        <dbReference type="EMBL" id="GGZ20231.1"/>
    </source>
</evidence>
<dbReference type="InterPro" id="IPR000182">
    <property type="entry name" value="GNAT_dom"/>
</dbReference>
<dbReference type="PROSITE" id="PS51186">
    <property type="entry name" value="GNAT"/>
    <property type="match status" value="1"/>
</dbReference>
<dbReference type="InterPro" id="IPR016181">
    <property type="entry name" value="Acyl_CoA_acyltransferase"/>
</dbReference>
<keyword evidence="3" id="KW-1185">Reference proteome</keyword>